<gene>
    <name evidence="1" type="ORF">Dsin_021027</name>
</gene>
<evidence type="ECO:0008006" key="3">
    <source>
        <dbReference type="Google" id="ProtNLM"/>
    </source>
</evidence>
<protein>
    <recommendedName>
        <fullName evidence="3">Reverse transcriptase</fullName>
    </recommendedName>
</protein>
<dbReference type="Proteomes" id="UP001281410">
    <property type="component" value="Unassembled WGS sequence"/>
</dbReference>
<reference evidence="1" key="1">
    <citation type="journal article" date="2023" name="Plant J.">
        <title>Genome sequences and population genomics provide insights into the demographic history, inbreeding, and mutation load of two 'living fossil' tree species of Dipteronia.</title>
        <authorList>
            <person name="Feng Y."/>
            <person name="Comes H.P."/>
            <person name="Chen J."/>
            <person name="Zhu S."/>
            <person name="Lu R."/>
            <person name="Zhang X."/>
            <person name="Li P."/>
            <person name="Qiu J."/>
            <person name="Olsen K.M."/>
            <person name="Qiu Y."/>
        </authorList>
    </citation>
    <scope>NUCLEOTIDE SEQUENCE</scope>
    <source>
        <strain evidence="1">NBL</strain>
    </source>
</reference>
<dbReference type="EMBL" id="JANJYJ010000006">
    <property type="protein sequence ID" value="KAK3206981.1"/>
    <property type="molecule type" value="Genomic_DNA"/>
</dbReference>
<keyword evidence="2" id="KW-1185">Reference proteome</keyword>
<proteinExistence type="predicted"/>
<sequence>MISFSLVELQVNSCFAIKEVMEIYEKGSGQKVNLQKSCITFSPNAREDVKSVVQSTLGLIAVQSHDRYLGLPTLVEKNKRTPFKDIKERVWNKVRSWKSNLFSIGGKEILIKVVAQDVPTYAMSIFQLPNSLCKELCSFIIRDLLMKGVRWKVGDEEKIRAFASPWLPRPTSFIPIIKAPGEEVWVKDLLQNSGQMWDMEKLNLFFLDIDKESILSIPLSYKKVFKVKKGSNCSTSQVARCPPPRGSLKLKTDAAVKQNSTFIGIGAAIRDGDGKVIVALSKPISSIFDG</sequence>
<dbReference type="PANTHER" id="PTHR33116:SF86">
    <property type="entry name" value="REVERSE TRANSCRIPTASE DOMAIN-CONTAINING PROTEIN"/>
    <property type="match status" value="1"/>
</dbReference>
<evidence type="ECO:0000313" key="1">
    <source>
        <dbReference type="EMBL" id="KAK3206981.1"/>
    </source>
</evidence>
<dbReference type="PANTHER" id="PTHR33116">
    <property type="entry name" value="REVERSE TRANSCRIPTASE ZINC-BINDING DOMAIN-CONTAINING PROTEIN-RELATED-RELATED"/>
    <property type="match status" value="1"/>
</dbReference>
<name>A0AAE0E4J1_9ROSI</name>
<comment type="caution">
    <text evidence="1">The sequence shown here is derived from an EMBL/GenBank/DDBJ whole genome shotgun (WGS) entry which is preliminary data.</text>
</comment>
<dbReference type="AlphaFoldDB" id="A0AAE0E4J1"/>
<evidence type="ECO:0000313" key="2">
    <source>
        <dbReference type="Proteomes" id="UP001281410"/>
    </source>
</evidence>
<accession>A0AAE0E4J1</accession>
<organism evidence="1 2">
    <name type="scientific">Dipteronia sinensis</name>
    <dbReference type="NCBI Taxonomy" id="43782"/>
    <lineage>
        <taxon>Eukaryota</taxon>
        <taxon>Viridiplantae</taxon>
        <taxon>Streptophyta</taxon>
        <taxon>Embryophyta</taxon>
        <taxon>Tracheophyta</taxon>
        <taxon>Spermatophyta</taxon>
        <taxon>Magnoliopsida</taxon>
        <taxon>eudicotyledons</taxon>
        <taxon>Gunneridae</taxon>
        <taxon>Pentapetalae</taxon>
        <taxon>rosids</taxon>
        <taxon>malvids</taxon>
        <taxon>Sapindales</taxon>
        <taxon>Sapindaceae</taxon>
        <taxon>Hippocastanoideae</taxon>
        <taxon>Acereae</taxon>
        <taxon>Dipteronia</taxon>
    </lineage>
</organism>